<comment type="subcellular location">
    <subcellularLocation>
        <location evidence="1">Nucleus</location>
    </subcellularLocation>
</comment>
<dbReference type="OrthoDB" id="1895690at2759"/>
<evidence type="ECO:0000256" key="4">
    <source>
        <dbReference type="ARBA" id="ARBA00023242"/>
    </source>
</evidence>
<dbReference type="RefSeq" id="XP_002505306.1">
    <property type="nucleotide sequence ID" value="XM_002505260.1"/>
</dbReference>
<dbReference type="Pfam" id="PF07011">
    <property type="entry name" value="Elf4"/>
    <property type="match status" value="1"/>
</dbReference>
<feature type="domain" description="Protein EARLY FLOWERING 4" evidence="6">
    <location>
        <begin position="24"/>
        <end position="91"/>
    </location>
</feature>
<feature type="compositionally biased region" description="Polar residues" evidence="5">
    <location>
        <begin position="87"/>
        <end position="100"/>
    </location>
</feature>
<evidence type="ECO:0000256" key="1">
    <source>
        <dbReference type="ARBA" id="ARBA00004123"/>
    </source>
</evidence>
<evidence type="ECO:0000256" key="2">
    <source>
        <dbReference type="ARBA" id="ARBA00009514"/>
    </source>
</evidence>
<evidence type="ECO:0000313" key="8">
    <source>
        <dbReference type="Proteomes" id="UP000002009"/>
    </source>
</evidence>
<accession>C1EEN4</accession>
<evidence type="ECO:0000256" key="3">
    <source>
        <dbReference type="ARBA" id="ARBA00023108"/>
    </source>
</evidence>
<dbReference type="EMBL" id="CP001330">
    <property type="protein sequence ID" value="ACO66564.1"/>
    <property type="molecule type" value="Genomic_DNA"/>
</dbReference>
<dbReference type="KEGG" id="mis:MICPUN_95499"/>
<dbReference type="GO" id="GO:0048511">
    <property type="term" value="P:rhythmic process"/>
    <property type="evidence" value="ECO:0007669"/>
    <property type="project" value="UniProtKB-KW"/>
</dbReference>
<dbReference type="eggNOG" id="ENOG502RZ6B">
    <property type="taxonomic scope" value="Eukaryota"/>
</dbReference>
<dbReference type="PANTHER" id="PTHR33469">
    <property type="entry name" value="PROTEIN ELF4-LIKE 4"/>
    <property type="match status" value="1"/>
</dbReference>
<keyword evidence="3" id="KW-0090">Biological rhythms</keyword>
<dbReference type="PANTHER" id="PTHR33469:SF16">
    <property type="entry name" value="PROTEIN ELF4-LIKE 4"/>
    <property type="match status" value="1"/>
</dbReference>
<evidence type="ECO:0000313" key="7">
    <source>
        <dbReference type="EMBL" id="ACO66564.1"/>
    </source>
</evidence>
<reference evidence="7 8" key="1">
    <citation type="journal article" date="2009" name="Science">
        <title>Green evolution and dynamic adaptations revealed by genomes of the marine picoeukaryotes Micromonas.</title>
        <authorList>
            <person name="Worden A.Z."/>
            <person name="Lee J.H."/>
            <person name="Mock T."/>
            <person name="Rouze P."/>
            <person name="Simmons M.P."/>
            <person name="Aerts A.L."/>
            <person name="Allen A.E."/>
            <person name="Cuvelier M.L."/>
            <person name="Derelle E."/>
            <person name="Everett M.V."/>
            <person name="Foulon E."/>
            <person name="Grimwood J."/>
            <person name="Gundlach H."/>
            <person name="Henrissat B."/>
            <person name="Napoli C."/>
            <person name="McDonald S.M."/>
            <person name="Parker M.S."/>
            <person name="Rombauts S."/>
            <person name="Salamov A."/>
            <person name="Von Dassow P."/>
            <person name="Badger J.H."/>
            <person name="Coutinho P.M."/>
            <person name="Demir E."/>
            <person name="Dubchak I."/>
            <person name="Gentemann C."/>
            <person name="Eikrem W."/>
            <person name="Gready J.E."/>
            <person name="John U."/>
            <person name="Lanier W."/>
            <person name="Lindquist E.A."/>
            <person name="Lucas S."/>
            <person name="Mayer K.F."/>
            <person name="Moreau H."/>
            <person name="Not F."/>
            <person name="Otillar R."/>
            <person name="Panaud O."/>
            <person name="Pangilinan J."/>
            <person name="Paulsen I."/>
            <person name="Piegu B."/>
            <person name="Poliakov A."/>
            <person name="Robbens S."/>
            <person name="Schmutz J."/>
            <person name="Toulza E."/>
            <person name="Wyss T."/>
            <person name="Zelensky A."/>
            <person name="Zhou K."/>
            <person name="Armbrust E.V."/>
            <person name="Bhattacharya D."/>
            <person name="Goodenough U.W."/>
            <person name="Van de Peer Y."/>
            <person name="Grigoriev I.V."/>
        </authorList>
    </citation>
    <scope>NUCLEOTIDE SEQUENCE [LARGE SCALE GENOMIC DNA]</scope>
    <source>
        <strain evidence="8">RCC299 / NOUM17</strain>
    </source>
</reference>
<evidence type="ECO:0000256" key="5">
    <source>
        <dbReference type="SAM" id="MobiDB-lite"/>
    </source>
</evidence>
<dbReference type="AlphaFoldDB" id="C1EEN4"/>
<feature type="compositionally biased region" description="Pro residues" evidence="5">
    <location>
        <begin position="1"/>
        <end position="13"/>
    </location>
</feature>
<organism evidence="7 8">
    <name type="scientific">Micromonas commoda (strain RCC299 / NOUM17 / CCMP2709)</name>
    <name type="common">Picoplanktonic green alga</name>
    <dbReference type="NCBI Taxonomy" id="296587"/>
    <lineage>
        <taxon>Eukaryota</taxon>
        <taxon>Viridiplantae</taxon>
        <taxon>Chlorophyta</taxon>
        <taxon>Mamiellophyceae</taxon>
        <taxon>Mamiellales</taxon>
        <taxon>Mamiellaceae</taxon>
        <taxon>Micromonas</taxon>
    </lineage>
</organism>
<gene>
    <name evidence="7" type="primary">ELF4</name>
    <name evidence="7" type="ORF">MICPUN_95499</name>
</gene>
<dbReference type="OMA" id="GWETAER"/>
<sequence length="113" mass="12328">MPDTGSPPGPPEPAGTQPWPGFDKFSAVQGILDRNHALIAEIDQNHASRYPEGLQRNVVLIRELNENLTKVGDLYEELSGAFMQRVSSAQSVNPENRNNGDGTGWETAEREAA</sequence>
<protein>
    <recommendedName>
        <fullName evidence="6">Protein EARLY FLOWERING 4 domain-containing protein</fullName>
    </recommendedName>
</protein>
<dbReference type="FunCoup" id="C1EEN4">
    <property type="interactions" value="58"/>
</dbReference>
<dbReference type="GO" id="GO:0005634">
    <property type="term" value="C:nucleus"/>
    <property type="evidence" value="ECO:0007669"/>
    <property type="project" value="UniProtKB-SubCell"/>
</dbReference>
<dbReference type="STRING" id="296587.C1EEN4"/>
<dbReference type="InterPro" id="IPR009741">
    <property type="entry name" value="EARLY_FLOWERING_4_dom"/>
</dbReference>
<feature type="region of interest" description="Disordered" evidence="5">
    <location>
        <begin position="1"/>
        <end position="23"/>
    </location>
</feature>
<feature type="region of interest" description="Disordered" evidence="5">
    <location>
        <begin position="87"/>
        <end position="113"/>
    </location>
</feature>
<keyword evidence="8" id="KW-1185">Reference proteome</keyword>
<dbReference type="GO" id="GO:0042753">
    <property type="term" value="P:positive regulation of circadian rhythm"/>
    <property type="evidence" value="ECO:0007669"/>
    <property type="project" value="InterPro"/>
</dbReference>
<dbReference type="Proteomes" id="UP000002009">
    <property type="component" value="Chromosome 11"/>
</dbReference>
<evidence type="ECO:0000259" key="6">
    <source>
        <dbReference type="Pfam" id="PF07011"/>
    </source>
</evidence>
<dbReference type="InterPro" id="IPR040462">
    <property type="entry name" value="EARLY_FLOWERING_4"/>
</dbReference>
<name>C1EEN4_MICCC</name>
<dbReference type="GeneID" id="8247432"/>
<dbReference type="InParanoid" id="C1EEN4"/>
<keyword evidence="4" id="KW-0539">Nucleus</keyword>
<proteinExistence type="inferred from homology"/>
<comment type="similarity">
    <text evidence="2">Belongs to the EARLY FLOWERING 4 family.</text>
</comment>